<name>A0A3B0WWR9_9ZZZZ</name>
<protein>
    <recommendedName>
        <fullName evidence="3">DUF2798 domain-containing protein</fullName>
    </recommendedName>
</protein>
<evidence type="ECO:0000256" key="1">
    <source>
        <dbReference type="SAM" id="Phobius"/>
    </source>
</evidence>
<dbReference type="InterPro" id="IPR021529">
    <property type="entry name" value="DUF2798"/>
</dbReference>
<keyword evidence="1" id="KW-0812">Transmembrane</keyword>
<dbReference type="EMBL" id="UOFE01000035">
    <property type="protein sequence ID" value="VAW53639.1"/>
    <property type="molecule type" value="Genomic_DNA"/>
</dbReference>
<dbReference type="Pfam" id="PF11391">
    <property type="entry name" value="DUF2798"/>
    <property type="match status" value="1"/>
</dbReference>
<gene>
    <name evidence="2" type="ORF">MNBD_GAMMA05-1172</name>
</gene>
<feature type="transmembrane region" description="Helical" evidence="1">
    <location>
        <begin position="9"/>
        <end position="33"/>
    </location>
</feature>
<reference evidence="2" key="1">
    <citation type="submission" date="2018-06" db="EMBL/GenBank/DDBJ databases">
        <authorList>
            <person name="Zhirakovskaya E."/>
        </authorList>
    </citation>
    <scope>NUCLEOTIDE SEQUENCE</scope>
</reference>
<keyword evidence="1" id="KW-1133">Transmembrane helix</keyword>
<proteinExistence type="predicted"/>
<evidence type="ECO:0008006" key="3">
    <source>
        <dbReference type="Google" id="ProtNLM"/>
    </source>
</evidence>
<dbReference type="AlphaFoldDB" id="A0A3B0WWR9"/>
<evidence type="ECO:0000313" key="2">
    <source>
        <dbReference type="EMBL" id="VAW53639.1"/>
    </source>
</evidence>
<feature type="transmembrane region" description="Helical" evidence="1">
    <location>
        <begin position="39"/>
        <end position="65"/>
    </location>
</feature>
<keyword evidence="1" id="KW-0472">Membrane</keyword>
<dbReference type="PROSITE" id="PS51257">
    <property type="entry name" value="PROKAR_LIPOPROTEIN"/>
    <property type="match status" value="1"/>
</dbReference>
<accession>A0A3B0WWR9</accession>
<organism evidence="2">
    <name type="scientific">hydrothermal vent metagenome</name>
    <dbReference type="NCBI Taxonomy" id="652676"/>
    <lineage>
        <taxon>unclassified sequences</taxon>
        <taxon>metagenomes</taxon>
        <taxon>ecological metagenomes</taxon>
    </lineage>
</organism>
<sequence length="81" mass="9524">MIDYKYKKIIYSFFMSLFMSCIISFIICIYNFGLENNIIVAWLNAWFLSFVVSFPTIILVSPIIYRLVNLMISDECLNACK</sequence>